<dbReference type="InterPro" id="IPR041851">
    <property type="entry name" value="RecD_N_sf"/>
</dbReference>
<gene>
    <name evidence="11 14" type="primary">recD</name>
    <name evidence="14" type="ORF">D9V37_17985</name>
</gene>
<keyword evidence="6 11" id="KW-0269">Exonuclease</keyword>
<dbReference type="InterPro" id="IPR006344">
    <property type="entry name" value="RecD"/>
</dbReference>
<name>A0A3L8NZA4_9ACTN</name>
<dbReference type="RefSeq" id="WP_121807498.1">
    <property type="nucleotide sequence ID" value="NZ_RDBE01000010.1"/>
</dbReference>
<feature type="binding site" evidence="11">
    <location>
        <begin position="195"/>
        <end position="202"/>
    </location>
    <ligand>
        <name>ATP</name>
        <dbReference type="ChEBI" id="CHEBI:30616"/>
    </ligand>
</feature>
<dbReference type="CDD" id="cd18809">
    <property type="entry name" value="SF1_C_RecD"/>
    <property type="match status" value="1"/>
</dbReference>
<feature type="domain" description="UvrD-like helicase C-terminal" evidence="12">
    <location>
        <begin position="523"/>
        <end position="569"/>
    </location>
</feature>
<keyword evidence="4 11" id="KW-0378">Hydrolase</keyword>
<dbReference type="HAMAP" id="MF_01487">
    <property type="entry name" value="RecD"/>
    <property type="match status" value="1"/>
</dbReference>
<dbReference type="EMBL" id="RDBE01000010">
    <property type="protein sequence ID" value="RLV47992.1"/>
    <property type="molecule type" value="Genomic_DNA"/>
</dbReference>
<dbReference type="GO" id="GO:0043139">
    <property type="term" value="F:5'-3' DNA helicase activity"/>
    <property type="evidence" value="ECO:0007669"/>
    <property type="project" value="UniProtKB-UniRule"/>
</dbReference>
<accession>A0A3L8NZA4</accession>
<dbReference type="GO" id="GO:0009338">
    <property type="term" value="C:exodeoxyribonuclease V complex"/>
    <property type="evidence" value="ECO:0007669"/>
    <property type="project" value="InterPro"/>
</dbReference>
<evidence type="ECO:0000256" key="11">
    <source>
        <dbReference type="HAMAP-Rule" id="MF_01487"/>
    </source>
</evidence>
<dbReference type="PANTHER" id="PTHR43788:SF6">
    <property type="entry name" value="DNA HELICASE B"/>
    <property type="match status" value="1"/>
</dbReference>
<keyword evidence="15" id="KW-1185">Reference proteome</keyword>
<keyword evidence="8 11" id="KW-0238">DNA-binding</keyword>
<keyword evidence="1 11" id="KW-0540">Nuclease</keyword>
<dbReference type="Proteomes" id="UP000281708">
    <property type="component" value="Unassembled WGS sequence"/>
</dbReference>
<dbReference type="Gene3D" id="3.40.50.300">
    <property type="entry name" value="P-loop containing nucleotide triphosphate hydrolases"/>
    <property type="match status" value="2"/>
</dbReference>
<dbReference type="Pfam" id="PF13245">
    <property type="entry name" value="AAA_19"/>
    <property type="match status" value="1"/>
</dbReference>
<dbReference type="AlphaFoldDB" id="A0A3L8NZA4"/>
<keyword evidence="10 11" id="KW-0413">Isomerase</keyword>
<evidence type="ECO:0000259" key="12">
    <source>
        <dbReference type="Pfam" id="PF13538"/>
    </source>
</evidence>
<dbReference type="InterPro" id="IPR027785">
    <property type="entry name" value="UvrD-like_helicase_C"/>
</dbReference>
<evidence type="ECO:0000256" key="6">
    <source>
        <dbReference type="ARBA" id="ARBA00022839"/>
    </source>
</evidence>
<evidence type="ECO:0000256" key="3">
    <source>
        <dbReference type="ARBA" id="ARBA00022763"/>
    </source>
</evidence>
<dbReference type="GO" id="GO:0003677">
    <property type="term" value="F:DNA binding"/>
    <property type="evidence" value="ECO:0007669"/>
    <property type="project" value="UniProtKB-UniRule"/>
</dbReference>
<dbReference type="EC" id="5.6.2.3" evidence="11"/>
<dbReference type="Pfam" id="PF21185">
    <property type="entry name" value="RecD_N"/>
    <property type="match status" value="1"/>
</dbReference>
<comment type="subunit">
    <text evidence="11">Heterotrimer of RecB, RecC and RecD. All subunits contribute to DNA-binding.</text>
</comment>
<comment type="caution">
    <text evidence="14">The sequence shown here is derived from an EMBL/GenBank/DDBJ whole genome shotgun (WGS) entry which is preliminary data.</text>
</comment>
<evidence type="ECO:0000256" key="10">
    <source>
        <dbReference type="ARBA" id="ARBA00023235"/>
    </source>
</evidence>
<evidence type="ECO:0000313" key="14">
    <source>
        <dbReference type="EMBL" id="RLV47992.1"/>
    </source>
</evidence>
<comment type="function">
    <text evidence="11">A helicase/nuclease that prepares dsDNA breaks (DSB) for recombinational DNA repair. Binds to DSBs and unwinds DNA via a highly rapid and processive ATP-dependent bidirectional helicase activity. Unwinds dsDNA until it encounters a Chi (crossover hotspot instigator) sequence from the 3' direction. Cuts ssDNA a few nucleotides 3' to the Chi site. The properties and activities of the enzyme are changed at Chi. The Chi-altered holoenzyme produces a long 3'-ssDNA overhang and facilitates RecA-binding to the ssDNA for homologous DNA recombination and repair. Holoenzyme degrades any linearized DNA that is unable to undergo homologous recombination. In the holoenzyme this subunit has ssDNA-dependent ATPase and 5'-3' helicase activity. When added to pre-assembled RecBC greatly stimulates nuclease activity and augments holoenzyme processivity. Negatively regulates the RecA-loading ability of RecBCD.</text>
</comment>
<dbReference type="InterPro" id="IPR049550">
    <property type="entry name" value="RecD_N"/>
</dbReference>
<evidence type="ECO:0000256" key="1">
    <source>
        <dbReference type="ARBA" id="ARBA00022722"/>
    </source>
</evidence>
<proteinExistence type="inferred from homology"/>
<dbReference type="Gene3D" id="2.30.30.940">
    <property type="match status" value="1"/>
</dbReference>
<dbReference type="GO" id="GO:0016887">
    <property type="term" value="F:ATP hydrolysis activity"/>
    <property type="evidence" value="ECO:0007669"/>
    <property type="project" value="RHEA"/>
</dbReference>
<dbReference type="PANTHER" id="PTHR43788">
    <property type="entry name" value="DNA2/NAM7 HELICASE FAMILY MEMBER"/>
    <property type="match status" value="1"/>
</dbReference>
<keyword evidence="2 11" id="KW-0547">Nucleotide-binding</keyword>
<dbReference type="InterPro" id="IPR027417">
    <property type="entry name" value="P-loop_NTPase"/>
</dbReference>
<comment type="miscellaneous">
    <text evidence="11">In the RecBCD complex, RecB has a slow 3'-5' helicase, an exonuclease activity and loads RecA onto ssDNA, RecD has a fast 5'-3' helicase activity, while RecC stimulates the ATPase and processivity of the RecB helicase and contributes to recognition of the Chi site.</text>
</comment>
<dbReference type="GO" id="GO:0017116">
    <property type="term" value="F:single-stranded DNA helicase activity"/>
    <property type="evidence" value="ECO:0007669"/>
    <property type="project" value="TreeGrafter"/>
</dbReference>
<dbReference type="CDD" id="cd17933">
    <property type="entry name" value="DEXSc_RecD-like"/>
    <property type="match status" value="1"/>
</dbReference>
<reference evidence="14 15" key="1">
    <citation type="submission" date="2018-10" db="EMBL/GenBank/DDBJ databases">
        <title>Marmoricola sp. 4Q3S-7 whole genome shotgun sequence.</title>
        <authorList>
            <person name="Li F."/>
        </authorList>
    </citation>
    <scope>NUCLEOTIDE SEQUENCE [LARGE SCALE GENOMIC DNA]</scope>
    <source>
        <strain evidence="14 15">4Q3S-7</strain>
    </source>
</reference>
<evidence type="ECO:0000256" key="2">
    <source>
        <dbReference type="ARBA" id="ARBA00022741"/>
    </source>
</evidence>
<organism evidence="14 15">
    <name type="scientific">Nocardioides mangrovicus</name>
    <dbReference type="NCBI Taxonomy" id="2478913"/>
    <lineage>
        <taxon>Bacteria</taxon>
        <taxon>Bacillati</taxon>
        <taxon>Actinomycetota</taxon>
        <taxon>Actinomycetes</taxon>
        <taxon>Propionibacteriales</taxon>
        <taxon>Nocardioidaceae</taxon>
        <taxon>Nocardioides</taxon>
    </lineage>
</organism>
<comment type="catalytic activity">
    <reaction evidence="11">
        <text>ATP + H2O = ADP + phosphate + H(+)</text>
        <dbReference type="Rhea" id="RHEA:13065"/>
        <dbReference type="ChEBI" id="CHEBI:15377"/>
        <dbReference type="ChEBI" id="CHEBI:15378"/>
        <dbReference type="ChEBI" id="CHEBI:30616"/>
        <dbReference type="ChEBI" id="CHEBI:43474"/>
        <dbReference type="ChEBI" id="CHEBI:456216"/>
        <dbReference type="EC" id="5.6.2.3"/>
    </reaction>
</comment>
<evidence type="ECO:0000256" key="7">
    <source>
        <dbReference type="ARBA" id="ARBA00022840"/>
    </source>
</evidence>
<protein>
    <recommendedName>
        <fullName evidence="11">RecBCD enzyme subunit RecD</fullName>
        <ecNumber evidence="11">5.6.2.3</ecNumber>
    </recommendedName>
    <alternativeName>
        <fullName evidence="11">DNA 5'-3' helicase subunit RecD</fullName>
    </alternativeName>
    <alternativeName>
        <fullName evidence="11">Exonuclease V subunit RecD</fullName>
        <shortName evidence="11">ExoV subunit RecD</shortName>
    </alternativeName>
    <alternativeName>
        <fullName evidence="11">Helicase/nuclease RecBCD subunit RecD</fullName>
    </alternativeName>
</protein>
<dbReference type="OrthoDB" id="9763659at2"/>
<comment type="similarity">
    <text evidence="11">Belongs to the RecD family.</text>
</comment>
<evidence type="ECO:0000256" key="9">
    <source>
        <dbReference type="ARBA" id="ARBA00023204"/>
    </source>
</evidence>
<feature type="domain" description="RecBCD enzyme subunit RecD N-terminal" evidence="13">
    <location>
        <begin position="27"/>
        <end position="121"/>
    </location>
</feature>
<dbReference type="NCBIfam" id="TIGR01447">
    <property type="entry name" value="recD"/>
    <property type="match status" value="1"/>
</dbReference>
<keyword evidence="7 11" id="KW-0067">ATP-binding</keyword>
<evidence type="ECO:0000256" key="8">
    <source>
        <dbReference type="ARBA" id="ARBA00023125"/>
    </source>
</evidence>
<evidence type="ECO:0000256" key="4">
    <source>
        <dbReference type="ARBA" id="ARBA00022801"/>
    </source>
</evidence>
<dbReference type="GO" id="GO:0008854">
    <property type="term" value="F:exodeoxyribonuclease V activity"/>
    <property type="evidence" value="ECO:0007669"/>
    <property type="project" value="InterPro"/>
</dbReference>
<dbReference type="SUPFAM" id="SSF52540">
    <property type="entry name" value="P-loop containing nucleoside triphosphate hydrolases"/>
    <property type="match status" value="2"/>
</dbReference>
<sequence>MSAEGTDPYDRRIALRAGGLLGEFNAAGVLDAGDVHVATRLGVIVEEHDAEVLLALALTARAVRLGATCLDLATAADTVQVPAPTGSNGTGTGLLDTAELPWPDPASWTDRVRASPLVGQRLLRIDLGRLYLDRYWREEVQVRDDLLQRLAAPAPQVDAGALAAGAARVFPRPGYEEQRTAATRAASRLTTVLTGGPGTGKTATVAGLLALVTEQQPEARIALAAPTGKASARLQESVGRELRALPAEDAARLADLRSVTLHRLLGSLQPRTGNRFRHDRHHRLPHDVVVVDESSMVSLTMMARLLEALRPDARLVLVGDPGQLSPVEAGAVLADLVDGLHGRSDSPVEALQTTHRFAGSIAELEQALRVRDADQVMHVLTTGADVELVDPTDAEAVASFREVSVDAAYAVTAAAEAGESGAALQALEAHRLLCAHRSGPYGVTGWNRWVERLLADRTGLTHYEEWYAGRPVLVLANDHGQGLYNGDTGVTVRAADGRLRVVVPGAEGPREFATTRLADVQTLYAMTVHKSQGSQAREVSVVLPPPESPLLTHELLYTAVTRAEARVRVLGTEAAVRAAVARTVQRASGLAERLALSR</sequence>
<keyword evidence="5 11" id="KW-0347">Helicase</keyword>
<evidence type="ECO:0000313" key="15">
    <source>
        <dbReference type="Proteomes" id="UP000281708"/>
    </source>
</evidence>
<evidence type="ECO:0000259" key="13">
    <source>
        <dbReference type="Pfam" id="PF21185"/>
    </source>
</evidence>
<keyword evidence="9 11" id="KW-0234">DNA repair</keyword>
<dbReference type="GO" id="GO:0000724">
    <property type="term" value="P:double-strand break repair via homologous recombination"/>
    <property type="evidence" value="ECO:0007669"/>
    <property type="project" value="UniProtKB-UniRule"/>
</dbReference>
<evidence type="ECO:0000256" key="5">
    <source>
        <dbReference type="ARBA" id="ARBA00022806"/>
    </source>
</evidence>
<keyword evidence="3 11" id="KW-0227">DNA damage</keyword>
<dbReference type="GO" id="GO:0005524">
    <property type="term" value="F:ATP binding"/>
    <property type="evidence" value="ECO:0007669"/>
    <property type="project" value="UniProtKB-UniRule"/>
</dbReference>
<dbReference type="InterPro" id="IPR050534">
    <property type="entry name" value="Coronavir_polyprotein_1ab"/>
</dbReference>
<dbReference type="Gene3D" id="1.10.10.1020">
    <property type="entry name" value="RecBCD complex, subunit RecD, N-terminal domain"/>
    <property type="match status" value="1"/>
</dbReference>
<dbReference type="Pfam" id="PF13538">
    <property type="entry name" value="UvrD_C_2"/>
    <property type="match status" value="1"/>
</dbReference>